<dbReference type="InterPro" id="IPR007829">
    <property type="entry name" value="TM2"/>
</dbReference>
<feature type="transmembrane region" description="Helical" evidence="7">
    <location>
        <begin position="54"/>
        <end position="76"/>
    </location>
</feature>
<evidence type="ECO:0000259" key="8">
    <source>
        <dbReference type="Pfam" id="PF05154"/>
    </source>
</evidence>
<name>A0A075LKZ2_9BACI</name>
<dbReference type="GO" id="GO:0016020">
    <property type="term" value="C:membrane"/>
    <property type="evidence" value="ECO:0007669"/>
    <property type="project" value="UniProtKB-SubCell"/>
</dbReference>
<feature type="transmembrane region" description="Helical" evidence="7">
    <location>
        <begin position="30"/>
        <end position="48"/>
    </location>
</feature>
<evidence type="ECO:0000313" key="9">
    <source>
        <dbReference type="EMBL" id="AIF67019.1"/>
    </source>
</evidence>
<dbReference type="KEGG" id="tap:GZ22_10435"/>
<keyword evidence="5 7" id="KW-0472">Membrane</keyword>
<evidence type="ECO:0000256" key="5">
    <source>
        <dbReference type="ARBA" id="ARBA00023136"/>
    </source>
</evidence>
<organism evidence="9 10">
    <name type="scientific">Terribacillus saccharophilus</name>
    <dbReference type="NCBI Taxonomy" id="361277"/>
    <lineage>
        <taxon>Bacteria</taxon>
        <taxon>Bacillati</taxon>
        <taxon>Bacillota</taxon>
        <taxon>Bacilli</taxon>
        <taxon>Bacillales</taxon>
        <taxon>Bacillaceae</taxon>
        <taxon>Terribacillus</taxon>
    </lineage>
</organism>
<accession>A0A075LKZ2</accession>
<protein>
    <submittedName>
        <fullName evidence="9">Membrane protein</fullName>
    </submittedName>
</protein>
<sequence length="103" mass="11753">MDNLLMKKDLTAEQLSIVQSELDKKSKNKVIMYLLWWFTGAIGGHRYYLGDAGMGIAMTLTLGGFGFWALIDVFFIGKRLETKTERLERDIIEKVKGYTKTIA</sequence>
<dbReference type="OrthoDB" id="2004788at2"/>
<dbReference type="HOGENOM" id="CLU_081297_9_0_9"/>
<evidence type="ECO:0000256" key="3">
    <source>
        <dbReference type="ARBA" id="ARBA00022729"/>
    </source>
</evidence>
<feature type="domain" description="TM2" evidence="8">
    <location>
        <begin position="26"/>
        <end position="74"/>
    </location>
</feature>
<dbReference type="PANTHER" id="PTHR21016:SF7">
    <property type="entry name" value="TM2 DOMAIN-CONTAINING PROTEIN 3"/>
    <property type="match status" value="1"/>
</dbReference>
<evidence type="ECO:0000256" key="1">
    <source>
        <dbReference type="ARBA" id="ARBA00004141"/>
    </source>
</evidence>
<proteinExistence type="predicted"/>
<evidence type="ECO:0000256" key="7">
    <source>
        <dbReference type="SAM" id="Phobius"/>
    </source>
</evidence>
<dbReference type="GeneID" id="34220409"/>
<comment type="subcellular location">
    <subcellularLocation>
        <location evidence="1">Membrane</location>
        <topology evidence="1">Multi-pass membrane protein</topology>
    </subcellularLocation>
</comment>
<reference evidence="9 10" key="1">
    <citation type="submission" date="2014-07" db="EMBL/GenBank/DDBJ databases">
        <title>Complete genome sequence of a moderately halophilic bacterium Terribacillus aidingensis MP602, isolated from Cryptomeria fortunei in Tianmu mountain in China.</title>
        <authorList>
            <person name="Wang Y."/>
            <person name="Lu P."/>
            <person name="Zhang L."/>
        </authorList>
    </citation>
    <scope>NUCLEOTIDE SEQUENCE [LARGE SCALE GENOMIC DNA]</scope>
    <source>
        <strain evidence="9 10">MP602</strain>
    </source>
</reference>
<dbReference type="Pfam" id="PF05154">
    <property type="entry name" value="TM2"/>
    <property type="match status" value="1"/>
</dbReference>
<dbReference type="AlphaFoldDB" id="A0A075LKZ2"/>
<keyword evidence="4 7" id="KW-1133">Transmembrane helix</keyword>
<keyword evidence="2 7" id="KW-0812">Transmembrane</keyword>
<dbReference type="RefSeq" id="WP_051748181.1">
    <property type="nucleotide sequence ID" value="NZ_CP008876.1"/>
</dbReference>
<evidence type="ECO:0000313" key="10">
    <source>
        <dbReference type="Proteomes" id="UP000027980"/>
    </source>
</evidence>
<dbReference type="EMBL" id="CP008876">
    <property type="protein sequence ID" value="AIF67019.1"/>
    <property type="molecule type" value="Genomic_DNA"/>
</dbReference>
<evidence type="ECO:0000256" key="2">
    <source>
        <dbReference type="ARBA" id="ARBA00022692"/>
    </source>
</evidence>
<gene>
    <name evidence="9" type="ORF">GZ22_10435</name>
</gene>
<keyword evidence="3" id="KW-0732">Signal</keyword>
<dbReference type="InterPro" id="IPR050932">
    <property type="entry name" value="TM2D1-3-like"/>
</dbReference>
<dbReference type="PANTHER" id="PTHR21016">
    <property type="entry name" value="BETA-AMYLOID BINDING PROTEIN-RELATED"/>
    <property type="match status" value="1"/>
</dbReference>
<dbReference type="Proteomes" id="UP000027980">
    <property type="component" value="Chromosome"/>
</dbReference>
<evidence type="ECO:0000256" key="4">
    <source>
        <dbReference type="ARBA" id="ARBA00022989"/>
    </source>
</evidence>
<keyword evidence="6" id="KW-0325">Glycoprotein</keyword>
<evidence type="ECO:0000256" key="6">
    <source>
        <dbReference type="ARBA" id="ARBA00023180"/>
    </source>
</evidence>